<evidence type="ECO:0000313" key="3">
    <source>
        <dbReference type="Proteomes" id="UP000286402"/>
    </source>
</evidence>
<organism evidence="2 3">
    <name type="scientific">Sphingobacterium siyangense</name>
    <dbReference type="NCBI Taxonomy" id="459529"/>
    <lineage>
        <taxon>Bacteria</taxon>
        <taxon>Pseudomonadati</taxon>
        <taxon>Bacteroidota</taxon>
        <taxon>Sphingobacteriia</taxon>
        <taxon>Sphingobacteriales</taxon>
        <taxon>Sphingobacteriaceae</taxon>
        <taxon>Sphingobacterium</taxon>
    </lineage>
</organism>
<protein>
    <submittedName>
        <fullName evidence="2">Uncharacterized protein</fullName>
    </submittedName>
</protein>
<feature type="transmembrane region" description="Helical" evidence="1">
    <location>
        <begin position="19"/>
        <end position="38"/>
    </location>
</feature>
<keyword evidence="1" id="KW-1133">Transmembrane helix</keyword>
<accession>A0A420FP68</accession>
<dbReference type="EMBL" id="MCAQ01000023">
    <property type="protein sequence ID" value="RKF34717.1"/>
    <property type="molecule type" value="Genomic_DNA"/>
</dbReference>
<name>A0A420FP68_9SPHI</name>
<keyword evidence="1" id="KW-0472">Membrane</keyword>
<feature type="transmembrane region" description="Helical" evidence="1">
    <location>
        <begin position="74"/>
        <end position="95"/>
    </location>
</feature>
<reference evidence="2 3" key="1">
    <citation type="submission" date="2016-07" db="EMBL/GenBank/DDBJ databases">
        <title>Genome analysis of Sphingobacterium siyangense T12B17.</title>
        <authorList>
            <person name="Xu D."/>
            <person name="Su Y."/>
            <person name="Zheng S."/>
        </authorList>
    </citation>
    <scope>NUCLEOTIDE SEQUENCE [LARGE SCALE GENOMIC DNA]</scope>
    <source>
        <strain evidence="2 3">T12B17</strain>
    </source>
</reference>
<dbReference type="Proteomes" id="UP000286402">
    <property type="component" value="Unassembled WGS sequence"/>
</dbReference>
<dbReference type="AlphaFoldDB" id="A0A420FP68"/>
<proteinExistence type="predicted"/>
<keyword evidence="3" id="KW-1185">Reference proteome</keyword>
<comment type="caution">
    <text evidence="2">The sequence shown here is derived from an EMBL/GenBank/DDBJ whole genome shotgun (WGS) entry which is preliminary data.</text>
</comment>
<feature type="transmembrane region" description="Helical" evidence="1">
    <location>
        <begin position="107"/>
        <end position="129"/>
    </location>
</feature>
<evidence type="ECO:0000256" key="1">
    <source>
        <dbReference type="SAM" id="Phobius"/>
    </source>
</evidence>
<evidence type="ECO:0000313" key="2">
    <source>
        <dbReference type="EMBL" id="RKF34717.1"/>
    </source>
</evidence>
<sequence length="130" mass="15239">MCFLVYLDGFIFIMLFKKIFYYSIIVICFFIFLLHLFGPFAGPMSIINTIVDGFYDEEYLKNYMNIEPGSNTKFINQIIGFVFWLTVLVCSSLSFLKRLSLDRKFSISFMCFLVLSSIIFIPKICNIILH</sequence>
<gene>
    <name evidence="2" type="ORF">BCY89_07050</name>
</gene>
<keyword evidence="1" id="KW-0812">Transmembrane</keyword>